<dbReference type="Proteomes" id="UP000824041">
    <property type="component" value="Unassembled WGS sequence"/>
</dbReference>
<dbReference type="InterPro" id="IPR056982">
    <property type="entry name" value="Phage_ProQ_C-like"/>
</dbReference>
<gene>
    <name evidence="1" type="ORF">IAA21_05195</name>
</gene>
<sequence length="123" mass="14522">MKKEEFKKGQTVWVYLIGNAARRVTEDNRIQEWEVKSVGRKYLTAGPKDGRGWDARFSMENDFRNVGEPCEDYKLFFTKEDLLAELEAESLRKQIRLFCQAFNKLERVPLEQLRTAWDALTVE</sequence>
<evidence type="ECO:0000313" key="2">
    <source>
        <dbReference type="Proteomes" id="UP000824041"/>
    </source>
</evidence>
<proteinExistence type="predicted"/>
<evidence type="ECO:0000313" key="1">
    <source>
        <dbReference type="EMBL" id="HIZ22178.1"/>
    </source>
</evidence>
<dbReference type="Pfam" id="PF24203">
    <property type="entry name" value="Phage_ProQ_C_like"/>
    <property type="match status" value="1"/>
</dbReference>
<reference evidence="1" key="1">
    <citation type="journal article" date="2021" name="PeerJ">
        <title>Extensive microbial diversity within the chicken gut microbiome revealed by metagenomics and culture.</title>
        <authorList>
            <person name="Gilroy R."/>
            <person name="Ravi A."/>
            <person name="Getino M."/>
            <person name="Pursley I."/>
            <person name="Horton D.L."/>
            <person name="Alikhan N.F."/>
            <person name="Baker D."/>
            <person name="Gharbi K."/>
            <person name="Hall N."/>
            <person name="Watson M."/>
            <person name="Adriaenssens E.M."/>
            <person name="Foster-Nyarko E."/>
            <person name="Jarju S."/>
            <person name="Secka A."/>
            <person name="Antonio M."/>
            <person name="Oren A."/>
            <person name="Chaudhuri R.R."/>
            <person name="La Ragione R."/>
            <person name="Hildebrand F."/>
            <person name="Pallen M.J."/>
        </authorList>
    </citation>
    <scope>NUCLEOTIDE SEQUENCE</scope>
    <source>
        <strain evidence="1">14324</strain>
    </source>
</reference>
<accession>A0A9D2DSC3</accession>
<protein>
    <submittedName>
        <fullName evidence="1">Uncharacterized protein</fullName>
    </submittedName>
</protein>
<name>A0A9D2DSC3_9FIRM</name>
<dbReference type="EMBL" id="DXBU01000071">
    <property type="protein sequence ID" value="HIZ22178.1"/>
    <property type="molecule type" value="Genomic_DNA"/>
</dbReference>
<reference evidence="1" key="2">
    <citation type="submission" date="2021-04" db="EMBL/GenBank/DDBJ databases">
        <authorList>
            <person name="Gilroy R."/>
        </authorList>
    </citation>
    <scope>NUCLEOTIDE SEQUENCE</scope>
    <source>
        <strain evidence="1">14324</strain>
    </source>
</reference>
<dbReference type="AlphaFoldDB" id="A0A9D2DSC3"/>
<organism evidence="1 2">
    <name type="scientific">Candidatus Blautia faecigallinarum</name>
    <dbReference type="NCBI Taxonomy" id="2838488"/>
    <lineage>
        <taxon>Bacteria</taxon>
        <taxon>Bacillati</taxon>
        <taxon>Bacillota</taxon>
        <taxon>Clostridia</taxon>
        <taxon>Lachnospirales</taxon>
        <taxon>Lachnospiraceae</taxon>
        <taxon>Blautia</taxon>
    </lineage>
</organism>
<comment type="caution">
    <text evidence="1">The sequence shown here is derived from an EMBL/GenBank/DDBJ whole genome shotgun (WGS) entry which is preliminary data.</text>
</comment>